<dbReference type="RefSeq" id="WP_147139230.1">
    <property type="nucleotide sequence ID" value="NZ_BJXA01000060.1"/>
</dbReference>
<dbReference type="EMBL" id="BJXA01000060">
    <property type="protein sequence ID" value="GEM41958.1"/>
    <property type="molecule type" value="Genomic_DNA"/>
</dbReference>
<comment type="caution">
    <text evidence="1">The sequence shown here is derived from an EMBL/GenBank/DDBJ whole genome shotgun (WGS) entry which is preliminary data.</text>
</comment>
<proteinExistence type="predicted"/>
<dbReference type="Proteomes" id="UP000321424">
    <property type="component" value="Unassembled WGS sequence"/>
</dbReference>
<reference evidence="1 2" key="1">
    <citation type="submission" date="2019-07" db="EMBL/GenBank/DDBJ databases">
        <title>Whole genome shotgun sequence of Nocardia ninae NBRC 108245.</title>
        <authorList>
            <person name="Hosoyama A."/>
            <person name="Uohara A."/>
            <person name="Ohji S."/>
            <person name="Ichikawa N."/>
        </authorList>
    </citation>
    <scope>NUCLEOTIDE SEQUENCE [LARGE SCALE GENOMIC DNA]</scope>
    <source>
        <strain evidence="1 2">NBRC 108245</strain>
    </source>
</reference>
<protein>
    <submittedName>
        <fullName evidence="1">Uncharacterized protein</fullName>
    </submittedName>
</protein>
<gene>
    <name evidence="1" type="ORF">NN4_64770</name>
</gene>
<evidence type="ECO:0000313" key="1">
    <source>
        <dbReference type="EMBL" id="GEM41958.1"/>
    </source>
</evidence>
<sequence>MKTERYWLAQELTDEVNRHYAWCIGVAGGFQVRVAAQKQTATAKARTAGKIEGLRLAAAHALTVAQGLSEEEAEVIVRNDFKRYLAAAAIDAEKSETL</sequence>
<dbReference type="AlphaFoldDB" id="A0A511MP41"/>
<evidence type="ECO:0000313" key="2">
    <source>
        <dbReference type="Proteomes" id="UP000321424"/>
    </source>
</evidence>
<name>A0A511MP41_9NOCA</name>
<accession>A0A511MP41</accession>
<organism evidence="1 2">
    <name type="scientific">Nocardia ninae NBRC 108245</name>
    <dbReference type="NCBI Taxonomy" id="1210091"/>
    <lineage>
        <taxon>Bacteria</taxon>
        <taxon>Bacillati</taxon>
        <taxon>Actinomycetota</taxon>
        <taxon>Actinomycetes</taxon>
        <taxon>Mycobacteriales</taxon>
        <taxon>Nocardiaceae</taxon>
        <taxon>Nocardia</taxon>
    </lineage>
</organism>
<keyword evidence="2" id="KW-1185">Reference proteome</keyword>